<dbReference type="Pfam" id="PF05235">
    <property type="entry name" value="CHAD"/>
    <property type="match status" value="1"/>
</dbReference>
<name>A0A161SG68_9NEIS</name>
<dbReference type="AlphaFoldDB" id="A0A161SG68"/>
<accession>A0A161SG68</accession>
<evidence type="ECO:0000313" key="2">
    <source>
        <dbReference type="EMBL" id="KZE32480.1"/>
    </source>
</evidence>
<dbReference type="Gene3D" id="1.40.20.10">
    <property type="entry name" value="CHAD domain"/>
    <property type="match status" value="1"/>
</dbReference>
<dbReference type="EMBL" id="LQQU01000021">
    <property type="protein sequence ID" value="KZE32480.1"/>
    <property type="molecule type" value="Genomic_DNA"/>
</dbReference>
<dbReference type="Proteomes" id="UP000076625">
    <property type="component" value="Unassembled WGS sequence"/>
</dbReference>
<evidence type="ECO:0000259" key="1">
    <source>
        <dbReference type="PROSITE" id="PS51708"/>
    </source>
</evidence>
<dbReference type="InterPro" id="IPR038186">
    <property type="entry name" value="CHAD_dom_sf"/>
</dbReference>
<protein>
    <recommendedName>
        <fullName evidence="1">CHAD domain-containing protein</fullName>
    </recommendedName>
</protein>
<dbReference type="PROSITE" id="PS51708">
    <property type="entry name" value="CHAD"/>
    <property type="match status" value="1"/>
</dbReference>
<evidence type="ECO:0000313" key="3">
    <source>
        <dbReference type="Proteomes" id="UP000076625"/>
    </source>
</evidence>
<reference evidence="3" key="1">
    <citation type="submission" date="2016-01" db="EMBL/GenBank/DDBJ databases">
        <title>Draft genome of Chromobacterium sp. F49.</title>
        <authorList>
            <person name="Hong K.W."/>
        </authorList>
    </citation>
    <scope>NUCLEOTIDE SEQUENCE [LARGE SCALE GENOMIC DNA]</scope>
    <source>
        <strain evidence="3">CN10</strain>
    </source>
</reference>
<dbReference type="InterPro" id="IPR007899">
    <property type="entry name" value="CHAD_dom"/>
</dbReference>
<organism evidence="2 3">
    <name type="scientific">Crenobacter luteus</name>
    <dbReference type="NCBI Taxonomy" id="1452487"/>
    <lineage>
        <taxon>Bacteria</taxon>
        <taxon>Pseudomonadati</taxon>
        <taxon>Pseudomonadota</taxon>
        <taxon>Betaproteobacteria</taxon>
        <taxon>Neisseriales</taxon>
        <taxon>Neisseriaceae</taxon>
        <taxon>Crenobacter</taxon>
    </lineage>
</organism>
<proteinExistence type="predicted"/>
<dbReference type="STRING" id="1452487.AVW16_11490"/>
<keyword evidence="3" id="KW-1185">Reference proteome</keyword>
<dbReference type="PANTHER" id="PTHR39339:SF1">
    <property type="entry name" value="CHAD DOMAIN-CONTAINING PROTEIN"/>
    <property type="match status" value="1"/>
</dbReference>
<dbReference type="SMART" id="SM00880">
    <property type="entry name" value="CHAD"/>
    <property type="match status" value="1"/>
</dbReference>
<dbReference type="PANTHER" id="PTHR39339">
    <property type="entry name" value="SLR1444 PROTEIN"/>
    <property type="match status" value="1"/>
</dbReference>
<feature type="domain" description="CHAD" evidence="1">
    <location>
        <begin position="1"/>
        <end position="268"/>
    </location>
</feature>
<sequence length="268" mass="30045">MRADLAQRYEALVELAFHAMARLHENADPEALHDLRVSLRSQRVLLAAFRDRASVSEARGRLAEAAGLSNAVRDLEVSLEWADGLYTETGEGAAACEALRARLDTARQGLLAGLQHARLDEALVDAELAWFRALNRSRRKPLRKRLRGRAGRLAARMRKMARALTADVAPAAWHPLRLEGKRLRYWIEGFSDTLPRRQRRLVKPLRFLQLSLGSLQDLSVLRANLAELPGEVPPSWSTAIAREEGKCAAEAARMLDELMPLLARARQR</sequence>
<gene>
    <name evidence="2" type="ORF">AVW16_11490</name>
</gene>
<comment type="caution">
    <text evidence="2">The sequence shown here is derived from an EMBL/GenBank/DDBJ whole genome shotgun (WGS) entry which is preliminary data.</text>
</comment>